<proteinExistence type="predicted"/>
<reference evidence="2 3" key="1">
    <citation type="submission" date="2024-02" db="EMBL/GenBank/DDBJ databases">
        <title>High-quality chromosome-scale genome assembly of Pensacola bahiagrass (Paspalum notatum Flugge var. saurae).</title>
        <authorList>
            <person name="Vega J.M."/>
            <person name="Podio M."/>
            <person name="Orjuela J."/>
            <person name="Siena L.A."/>
            <person name="Pessino S.C."/>
            <person name="Combes M.C."/>
            <person name="Mariac C."/>
            <person name="Albertini E."/>
            <person name="Pupilli F."/>
            <person name="Ortiz J.P.A."/>
            <person name="Leblanc O."/>
        </authorList>
    </citation>
    <scope>NUCLEOTIDE SEQUENCE [LARGE SCALE GENOMIC DNA]</scope>
    <source>
        <strain evidence="2">R1</strain>
        <tissue evidence="2">Leaf</tissue>
    </source>
</reference>
<gene>
    <name evidence="2" type="ORF">U9M48_041109</name>
</gene>
<dbReference type="InterPro" id="IPR012871">
    <property type="entry name" value="DUF1668_ORYSA"/>
</dbReference>
<evidence type="ECO:0000313" key="3">
    <source>
        <dbReference type="Proteomes" id="UP001341281"/>
    </source>
</evidence>
<dbReference type="PANTHER" id="PTHR33085:SF88">
    <property type="entry name" value="OS08G0165000 PROTEIN"/>
    <property type="match status" value="1"/>
</dbReference>
<feature type="region of interest" description="Disordered" evidence="1">
    <location>
        <begin position="213"/>
        <end position="260"/>
    </location>
</feature>
<keyword evidence="3" id="KW-1185">Reference proteome</keyword>
<dbReference type="Pfam" id="PF07893">
    <property type="entry name" value="DUF1668"/>
    <property type="match status" value="2"/>
</dbReference>
<dbReference type="EMBL" id="CP144753">
    <property type="protein sequence ID" value="WVZ95327.1"/>
    <property type="molecule type" value="Genomic_DNA"/>
</dbReference>
<accession>A0AAQ3USG2</accession>
<sequence length="682" mass="75324">MAGRANLGAEDPVLRCRRETLKSWGCVCLLSHHGTVDFVLFKNKGRDGESFKVVAMDHLGRTLMCDPSLLPAFLRLPSVVSSPKDNPFSFTVGDSLYVMDSFPEPASNGGDREHSFQVLAHGYDDMDWHWHPLPSPPRHMYHDHRGSRYIDSHAVVAGTDILVSNRGGHTYHFDTVEGTWAVAGDRPLAFSSLAEYVPEHRLWFGLSPRSDGQGHWTRRRCTAAGRSTSSRRRSGALKNPTPCTWDAPSSASPGSSRLGDSWSVRTSKCCSPAWRWRDAAKSSGWSSTGPNVTGSPSTPQNIISCFSGDFTANSYSLRRIDMSRFFFLSSSEGEPAPLDRTGGAGATDPSALEDAGSLPDPVLCVSKPRSPSTSMPFFSAAAVHVHFVLFGNKGHDGESLKVVGMDDQGRTFMCDPSLPPVFLQLPHVASPPKGSPFSFTVGDSLYVMDSFIPGRMDSIDPERPLGFGGQQPQHSFQVLSHGHHSSPLCKEWHWHLPPPASAPCHLLDSNYIDSHTVVAGGTDILDPDHRMHLPHFDTVESTWAVAAYQPLPFSGLAEYVPEHGLWFGLSSGRDGSSRFMATVDLERPFLHLGLPRHLLPYGYVQPPQEWWCLQKSYAVYLGSSKFCITRFFKVCPGVYKRADDFQMVLTSVEVESCCKDLRVVKHKSERYKLTLGREYSVI</sequence>
<name>A0AAQ3USG2_PASNO</name>
<dbReference type="PANTHER" id="PTHR33085">
    <property type="entry name" value="OS12G0113100 PROTEIN-RELATED"/>
    <property type="match status" value="1"/>
</dbReference>
<organism evidence="2 3">
    <name type="scientific">Paspalum notatum var. saurae</name>
    <dbReference type="NCBI Taxonomy" id="547442"/>
    <lineage>
        <taxon>Eukaryota</taxon>
        <taxon>Viridiplantae</taxon>
        <taxon>Streptophyta</taxon>
        <taxon>Embryophyta</taxon>
        <taxon>Tracheophyta</taxon>
        <taxon>Spermatophyta</taxon>
        <taxon>Magnoliopsida</taxon>
        <taxon>Liliopsida</taxon>
        <taxon>Poales</taxon>
        <taxon>Poaceae</taxon>
        <taxon>PACMAD clade</taxon>
        <taxon>Panicoideae</taxon>
        <taxon>Andropogonodae</taxon>
        <taxon>Paspaleae</taxon>
        <taxon>Paspalinae</taxon>
        <taxon>Paspalum</taxon>
    </lineage>
</organism>
<dbReference type="AlphaFoldDB" id="A0AAQ3USG2"/>
<feature type="region of interest" description="Disordered" evidence="1">
    <location>
        <begin position="336"/>
        <end position="355"/>
    </location>
</feature>
<protein>
    <submittedName>
        <fullName evidence="2">Uncharacterized protein</fullName>
    </submittedName>
</protein>
<dbReference type="Proteomes" id="UP001341281">
    <property type="component" value="Chromosome 09"/>
</dbReference>
<evidence type="ECO:0000256" key="1">
    <source>
        <dbReference type="SAM" id="MobiDB-lite"/>
    </source>
</evidence>
<evidence type="ECO:0000313" key="2">
    <source>
        <dbReference type="EMBL" id="WVZ95327.1"/>
    </source>
</evidence>